<evidence type="ECO:0000256" key="1">
    <source>
        <dbReference type="ARBA" id="ARBA00022561"/>
    </source>
</evidence>
<dbReference type="KEGG" id="vg:29080281"/>
<dbReference type="OrthoDB" id="7450at10239"/>
<name>A0A1B3AY84_9CAUD</name>
<dbReference type="GeneID" id="29080281"/>
<keyword evidence="1" id="KW-0946">Virion</keyword>
<keyword evidence="4" id="KW-1185">Reference proteome</keyword>
<dbReference type="Proteomes" id="UP000202170">
    <property type="component" value="Segment"/>
</dbReference>
<dbReference type="Pfam" id="PF03864">
    <property type="entry name" value="Phage_cap_E"/>
    <property type="match status" value="1"/>
</dbReference>
<organism evidence="3 4">
    <name type="scientific">Gordonia phage Bantam</name>
    <dbReference type="NCBI Taxonomy" id="1887641"/>
    <lineage>
        <taxon>Viruses</taxon>
        <taxon>Duplodnaviria</taxon>
        <taxon>Heunggongvirae</taxon>
        <taxon>Uroviricota</taxon>
        <taxon>Caudoviricetes</taxon>
        <taxon>Bantamvirus</taxon>
        <taxon>Bantamvirus bantam</taxon>
    </lineage>
</organism>
<protein>
    <submittedName>
        <fullName evidence="3">Major capsid protein</fullName>
    </submittedName>
</protein>
<accession>A0A1B3AY84</accession>
<dbReference type="RefSeq" id="YP_009287486.1">
    <property type="nucleotide sequence ID" value="NC_031074.1"/>
</dbReference>
<evidence type="ECO:0000256" key="2">
    <source>
        <dbReference type="ARBA" id="ARBA00023200"/>
    </source>
</evidence>
<dbReference type="EMBL" id="KX557272">
    <property type="protein sequence ID" value="AOE43707.1"/>
    <property type="molecule type" value="Genomic_DNA"/>
</dbReference>
<gene>
    <name evidence="3" type="primary">17</name>
    <name evidence="3" type="ORF">SEA_BANTAM_17</name>
</gene>
<dbReference type="Gene3D" id="3.15.30.10">
    <property type="entry name" value="putative capsid protein of prophage domain like"/>
    <property type="match status" value="1"/>
</dbReference>
<reference evidence="4" key="1">
    <citation type="submission" date="2016-07" db="EMBL/GenBank/DDBJ databases">
        <authorList>
            <person name="Florea S."/>
            <person name="Webb J.S."/>
            <person name="Jaromczyk J."/>
            <person name="Schardl C.L."/>
        </authorList>
    </citation>
    <scope>NUCLEOTIDE SEQUENCE [LARGE SCALE GENOMIC DNA]</scope>
</reference>
<evidence type="ECO:0000313" key="3">
    <source>
        <dbReference type="EMBL" id="AOE43707.1"/>
    </source>
</evidence>
<keyword evidence="2" id="KW-1035">Host cytoplasm</keyword>
<dbReference type="InterPro" id="IPR005564">
    <property type="entry name" value="Major_capsid_GpE"/>
</dbReference>
<sequence length="351" mass="38080">MADNILYDPVHPDAATSFVRKIPVPSDHVLSKYLPDREIVGQRVEVTEAVLISRTAQFRAFDAQPTKLERDGYSKRELGLLPLTVEGGYGELERLKIDSMRLKGTNEQPIVEAIYDDLTNGVEAVRNRIELARGELLSTGKVQINENGIVGAIADFKVPASHFPSAAVEWSDVETSTPIEDLTAWVLAYKQANGFAPAGMIVSRQTLSYLQRNKEIRVHNNLQANGGPTLVGLDVVSNTLANFMLPPIVEVYDTILNDPVSGAPVRVLPENQVIFVTPTAKDLGETIFGAATASRALAASSATEMSMESAPGLVGMVIQEPDFPYQEKVIVDGIALPILNSPKALFAPTVY</sequence>
<evidence type="ECO:0000313" key="4">
    <source>
        <dbReference type="Proteomes" id="UP000202170"/>
    </source>
</evidence>
<keyword evidence="1" id="KW-0167">Capsid protein</keyword>
<proteinExistence type="predicted"/>
<dbReference type="Gene3D" id="3.30.1930.10">
    <property type="entry name" value="capsid protein of prophage domain"/>
    <property type="match status" value="1"/>
</dbReference>
<dbReference type="GO" id="GO:0019028">
    <property type="term" value="C:viral capsid"/>
    <property type="evidence" value="ECO:0007669"/>
    <property type="project" value="UniProtKB-KW"/>
</dbReference>